<feature type="compositionally biased region" description="Low complexity" evidence="1">
    <location>
        <begin position="46"/>
        <end position="61"/>
    </location>
</feature>
<reference evidence="3" key="1">
    <citation type="submission" date="2007-03" db="EMBL/GenBank/DDBJ databases">
        <title>Complete sequence of chromosome 2 of Burkholderia vietnamiensis G4.</title>
        <authorList>
            <consortium name="US DOE Joint Genome Institute"/>
            <person name="Copeland A."/>
            <person name="Lucas S."/>
            <person name="Lapidus A."/>
            <person name="Barry K."/>
            <person name="Detter J.C."/>
            <person name="Glavina del Rio T."/>
            <person name="Hammon N."/>
            <person name="Israni S."/>
            <person name="Dalin E."/>
            <person name="Tice H."/>
            <person name="Pitluck S."/>
            <person name="Chain P."/>
            <person name="Malfatti S."/>
            <person name="Shin M."/>
            <person name="Vergez L."/>
            <person name="Schmutz J."/>
            <person name="Larimer F."/>
            <person name="Land M."/>
            <person name="Hauser L."/>
            <person name="Kyrpides N."/>
            <person name="Tiedje J."/>
            <person name="Richardson P."/>
        </authorList>
    </citation>
    <scope>NUCLEOTIDE SEQUENCE [LARGE SCALE GENOMIC DNA]</scope>
    <source>
        <strain evidence="3">G4 / LMG 22486</strain>
    </source>
</reference>
<dbReference type="AlphaFoldDB" id="A4JMX4"/>
<proteinExistence type="predicted"/>
<organism evidence="2 3">
    <name type="scientific">Burkholderia vietnamiensis (strain G4 / LMG 22486)</name>
    <name type="common">Burkholderia cepacia (strain R1808)</name>
    <dbReference type="NCBI Taxonomy" id="269482"/>
    <lineage>
        <taxon>Bacteria</taxon>
        <taxon>Pseudomonadati</taxon>
        <taxon>Pseudomonadota</taxon>
        <taxon>Betaproteobacteria</taxon>
        <taxon>Burkholderiales</taxon>
        <taxon>Burkholderiaceae</taxon>
        <taxon>Burkholderia</taxon>
        <taxon>Burkholderia cepacia complex</taxon>
    </lineage>
</organism>
<evidence type="ECO:0000313" key="3">
    <source>
        <dbReference type="Proteomes" id="UP000002287"/>
    </source>
</evidence>
<gene>
    <name evidence="2" type="ordered locus">Bcep1808_4668</name>
</gene>
<accession>A4JMX4</accession>
<feature type="region of interest" description="Disordered" evidence="1">
    <location>
        <begin position="36"/>
        <end position="65"/>
    </location>
</feature>
<name>A4JMX4_BURVG</name>
<evidence type="ECO:0000313" key="2">
    <source>
        <dbReference type="EMBL" id="ABO57627.1"/>
    </source>
</evidence>
<sequence>MFFFDRCQSKYAWALSAALRLHKFETPEPANRLVHRVEPGAADGTSPRAGRGNRGRPASAAIRGRGVPANRRGADCIRVTRTRTKFDVWRGDRAIARCRCDAPGRRCTDMVRHGAQACAARRKTGETHGYGKARSLQSSIYAGPACAMPGRMIDGEKDR</sequence>
<dbReference type="EMBL" id="CP000615">
    <property type="protein sequence ID" value="ABO57627.1"/>
    <property type="molecule type" value="Genomic_DNA"/>
</dbReference>
<dbReference type="KEGG" id="bvi:Bcep1808_4668"/>
<dbReference type="HOGENOM" id="CLU_1657559_0_0_4"/>
<evidence type="ECO:0000256" key="1">
    <source>
        <dbReference type="SAM" id="MobiDB-lite"/>
    </source>
</evidence>
<dbReference type="Proteomes" id="UP000002287">
    <property type="component" value="Chromosome 2"/>
</dbReference>
<protein>
    <submittedName>
        <fullName evidence="2">Uncharacterized protein</fullName>
    </submittedName>
</protein>